<evidence type="ECO:0000313" key="8">
    <source>
        <dbReference type="EMBL" id="MDC7227052.1"/>
    </source>
</evidence>
<dbReference type="InterPro" id="IPR039420">
    <property type="entry name" value="WalR-like"/>
</dbReference>
<sequence>MMNVVIVDDHPIVREGFKKLIDGEDDFNVVGTAETAADAVDIITSTKPDIAMVDLSLKESSGIELIKDLVVICPDVRILVVSLHDEDIYAERVLRAGAKGFIMKAEAVDDIITAVRKVAAGEIYLSPGMQSKMIEIMTSGRKNTNLNPINILSDRELEVFQLIGQGVKTKNIAEQLKLSVKTIETYKSHLKLKLQLKDGIELIQRAIEWEMKQNVR</sequence>
<evidence type="ECO:0000256" key="3">
    <source>
        <dbReference type="ARBA" id="ARBA00023125"/>
    </source>
</evidence>
<dbReference type="SMART" id="SM00421">
    <property type="entry name" value="HTH_LUXR"/>
    <property type="match status" value="1"/>
</dbReference>
<dbReference type="Pfam" id="PF00072">
    <property type="entry name" value="Response_reg"/>
    <property type="match status" value="1"/>
</dbReference>
<name>A0AAJ1IFJ2_9SPIO</name>
<dbReference type="PANTHER" id="PTHR43214:SF41">
    <property type="entry name" value="NITRATE_NITRITE RESPONSE REGULATOR PROTEIN NARP"/>
    <property type="match status" value="1"/>
</dbReference>
<keyword evidence="3" id="KW-0238">DNA-binding</keyword>
<comment type="caution">
    <text evidence="8">The sequence shown here is derived from an EMBL/GenBank/DDBJ whole genome shotgun (WGS) entry which is preliminary data.</text>
</comment>
<evidence type="ECO:0000256" key="4">
    <source>
        <dbReference type="ARBA" id="ARBA00023163"/>
    </source>
</evidence>
<dbReference type="SUPFAM" id="SSF52172">
    <property type="entry name" value="CheY-like"/>
    <property type="match status" value="1"/>
</dbReference>
<organism evidence="8 9">
    <name type="scientific">Candidatus Thalassospirochaeta sargassi</name>
    <dbReference type="NCBI Taxonomy" id="3119039"/>
    <lineage>
        <taxon>Bacteria</taxon>
        <taxon>Pseudomonadati</taxon>
        <taxon>Spirochaetota</taxon>
        <taxon>Spirochaetia</taxon>
        <taxon>Spirochaetales</taxon>
        <taxon>Spirochaetaceae</taxon>
        <taxon>Candidatus Thalassospirochaeta</taxon>
    </lineage>
</organism>
<dbReference type="Pfam" id="PF00196">
    <property type="entry name" value="GerE"/>
    <property type="match status" value="1"/>
</dbReference>
<dbReference type="InterPro" id="IPR001789">
    <property type="entry name" value="Sig_transdc_resp-reg_receiver"/>
</dbReference>
<feature type="domain" description="Response regulatory" evidence="7">
    <location>
        <begin position="3"/>
        <end position="119"/>
    </location>
</feature>
<evidence type="ECO:0000256" key="5">
    <source>
        <dbReference type="PROSITE-ProRule" id="PRU00169"/>
    </source>
</evidence>
<dbReference type="InterPro" id="IPR000792">
    <property type="entry name" value="Tscrpt_reg_LuxR_C"/>
</dbReference>
<dbReference type="SUPFAM" id="SSF46894">
    <property type="entry name" value="C-terminal effector domain of the bipartite response regulators"/>
    <property type="match status" value="1"/>
</dbReference>
<dbReference type="PROSITE" id="PS00622">
    <property type="entry name" value="HTH_LUXR_1"/>
    <property type="match status" value="1"/>
</dbReference>
<evidence type="ECO:0000256" key="1">
    <source>
        <dbReference type="ARBA" id="ARBA00022553"/>
    </source>
</evidence>
<reference evidence="8 9" key="1">
    <citation type="submission" date="2022-12" db="EMBL/GenBank/DDBJ databases">
        <title>Metagenome assembled genome from gulf of manar.</title>
        <authorList>
            <person name="Kohli P."/>
            <person name="Pk S."/>
            <person name="Venkata Ramana C."/>
            <person name="Sasikala C."/>
        </authorList>
    </citation>
    <scope>NUCLEOTIDE SEQUENCE [LARGE SCALE GENOMIC DNA]</scope>
    <source>
        <strain evidence="8">JB008</strain>
    </source>
</reference>
<dbReference type="PROSITE" id="PS50110">
    <property type="entry name" value="RESPONSE_REGULATORY"/>
    <property type="match status" value="1"/>
</dbReference>
<dbReference type="InterPro" id="IPR011006">
    <property type="entry name" value="CheY-like_superfamily"/>
</dbReference>
<feature type="domain" description="HTH luxR-type" evidence="6">
    <location>
        <begin position="145"/>
        <end position="210"/>
    </location>
</feature>
<dbReference type="SMART" id="SM00448">
    <property type="entry name" value="REC"/>
    <property type="match status" value="1"/>
</dbReference>
<evidence type="ECO:0000259" key="6">
    <source>
        <dbReference type="PROSITE" id="PS50043"/>
    </source>
</evidence>
<feature type="modified residue" description="4-aspartylphosphate" evidence="5">
    <location>
        <position position="54"/>
    </location>
</feature>
<dbReference type="PRINTS" id="PR00038">
    <property type="entry name" value="HTHLUXR"/>
</dbReference>
<evidence type="ECO:0000259" key="7">
    <source>
        <dbReference type="PROSITE" id="PS50110"/>
    </source>
</evidence>
<dbReference type="Proteomes" id="UP001221217">
    <property type="component" value="Unassembled WGS sequence"/>
</dbReference>
<evidence type="ECO:0000256" key="2">
    <source>
        <dbReference type="ARBA" id="ARBA00023015"/>
    </source>
</evidence>
<keyword evidence="1 5" id="KW-0597">Phosphoprotein</keyword>
<dbReference type="InterPro" id="IPR058245">
    <property type="entry name" value="NreC/VraR/RcsB-like_REC"/>
</dbReference>
<proteinExistence type="predicted"/>
<gene>
    <name evidence="8" type="ORF">PQJ61_09845</name>
</gene>
<dbReference type="Gene3D" id="3.40.50.2300">
    <property type="match status" value="1"/>
</dbReference>
<dbReference type="GO" id="GO:0000160">
    <property type="term" value="P:phosphorelay signal transduction system"/>
    <property type="evidence" value="ECO:0007669"/>
    <property type="project" value="InterPro"/>
</dbReference>
<dbReference type="GO" id="GO:0003677">
    <property type="term" value="F:DNA binding"/>
    <property type="evidence" value="ECO:0007669"/>
    <property type="project" value="UniProtKB-KW"/>
</dbReference>
<dbReference type="EMBL" id="JAQQAL010000022">
    <property type="protein sequence ID" value="MDC7227052.1"/>
    <property type="molecule type" value="Genomic_DNA"/>
</dbReference>
<keyword evidence="2" id="KW-0805">Transcription regulation</keyword>
<dbReference type="PANTHER" id="PTHR43214">
    <property type="entry name" value="TWO-COMPONENT RESPONSE REGULATOR"/>
    <property type="match status" value="1"/>
</dbReference>
<dbReference type="AlphaFoldDB" id="A0AAJ1IFJ2"/>
<dbReference type="GO" id="GO:0006355">
    <property type="term" value="P:regulation of DNA-templated transcription"/>
    <property type="evidence" value="ECO:0007669"/>
    <property type="project" value="InterPro"/>
</dbReference>
<dbReference type="CDD" id="cd06170">
    <property type="entry name" value="LuxR_C_like"/>
    <property type="match status" value="1"/>
</dbReference>
<evidence type="ECO:0000313" key="9">
    <source>
        <dbReference type="Proteomes" id="UP001221217"/>
    </source>
</evidence>
<dbReference type="InterPro" id="IPR016032">
    <property type="entry name" value="Sig_transdc_resp-reg_C-effctor"/>
</dbReference>
<dbReference type="PROSITE" id="PS50043">
    <property type="entry name" value="HTH_LUXR_2"/>
    <property type="match status" value="1"/>
</dbReference>
<protein>
    <submittedName>
        <fullName evidence="8">Response regulator transcription factor</fullName>
    </submittedName>
</protein>
<accession>A0AAJ1IFJ2</accession>
<dbReference type="CDD" id="cd17535">
    <property type="entry name" value="REC_NarL-like"/>
    <property type="match status" value="1"/>
</dbReference>
<keyword evidence="4" id="KW-0804">Transcription</keyword>